<dbReference type="GO" id="GO:0006520">
    <property type="term" value="P:amino acid metabolic process"/>
    <property type="evidence" value="ECO:0007669"/>
    <property type="project" value="InterPro"/>
</dbReference>
<dbReference type="GO" id="GO:0046872">
    <property type="term" value="F:metal ion binding"/>
    <property type="evidence" value="ECO:0007669"/>
    <property type="project" value="UniProtKB-KW"/>
</dbReference>
<dbReference type="Gene3D" id="1.10.150.900">
    <property type="match status" value="1"/>
</dbReference>
<evidence type="ECO:0000256" key="4">
    <source>
        <dbReference type="ARBA" id="ARBA00022490"/>
    </source>
</evidence>
<dbReference type="STRING" id="6334.A0A0V1AVX7"/>
<keyword evidence="6" id="KW-0378">Hydrolase</keyword>
<dbReference type="Pfam" id="PF01546">
    <property type="entry name" value="Peptidase_M20"/>
    <property type="match status" value="1"/>
</dbReference>
<evidence type="ECO:0000256" key="6">
    <source>
        <dbReference type="ARBA" id="ARBA00022801"/>
    </source>
</evidence>
<comment type="subcellular location">
    <subcellularLocation>
        <location evidence="1">Cytoplasm</location>
    </subcellularLocation>
</comment>
<dbReference type="PROSITE" id="PS00758">
    <property type="entry name" value="ARGE_DAPE_CPG2_1"/>
    <property type="match status" value="1"/>
</dbReference>
<dbReference type="InterPro" id="IPR011650">
    <property type="entry name" value="Peptidase_M20_dimer"/>
</dbReference>
<dbReference type="EMBL" id="JYDH01000186">
    <property type="protein sequence ID" value="KRY28944.1"/>
    <property type="molecule type" value="Genomic_DNA"/>
</dbReference>
<proteinExistence type="inferred from homology"/>
<dbReference type="OrthoDB" id="3064516at2759"/>
<evidence type="ECO:0000256" key="3">
    <source>
        <dbReference type="ARBA" id="ARBA00011913"/>
    </source>
</evidence>
<dbReference type="SUPFAM" id="SSF55031">
    <property type="entry name" value="Bacterial exopeptidase dimerisation domain"/>
    <property type="match status" value="1"/>
</dbReference>
<dbReference type="FunCoup" id="A0A0V1AVX7">
    <property type="interactions" value="398"/>
</dbReference>
<sequence>LFISCSVDTEKFCAMKYCDCVKRFQEYLQIKTVHPHPDYAKAVQYLHQIGESIPLKCEVFTVASGNLLLIMTLEGTEPSLPSILLNSHMDVVPAYEEKWKYDPFSGHMDEKGDIYGRGSQDMKNVGMQYLEAILHLKRQGKTFKRTIHLSFVPDEEMGGKLGMAKFIETDSFKKLNVGVCLDEGIATEDDVYRIYYAERNTWWIKLTCHGNPGHASKFIENTAAEKMKFLLDKFLNIRESEKARMKCNPSLTMGDLMTVNLTELSGGVQPNVVPSELTAVFDIRLPPTVDCERLKKEIDSWLIQAGGGIDLEFIEYGDNSYMSPTDANDKWWKAITEIFNERKMKYKAEIFTGATDARFLRSKLIPAYGFSPMIKTPVLLHDNDERLNKDVYLEGIQIYEQLIEGLANVP</sequence>
<feature type="binding site" evidence="10">
    <location>
        <position position="381"/>
    </location>
    <ligand>
        <name>Zn(2+)</name>
        <dbReference type="ChEBI" id="CHEBI:29105"/>
        <label>2</label>
    </ligand>
</feature>
<dbReference type="Gene3D" id="3.40.630.10">
    <property type="entry name" value="Zn peptidases"/>
    <property type="match status" value="1"/>
</dbReference>
<feature type="binding site" evidence="10">
    <location>
        <position position="183"/>
    </location>
    <ligand>
        <name>Zn(2+)</name>
        <dbReference type="ChEBI" id="CHEBI:29105"/>
        <label>1</label>
    </ligand>
</feature>
<name>A0A0V1AVX7_TRISP</name>
<feature type="binding site" evidence="10">
    <location>
        <position position="156"/>
    </location>
    <ligand>
        <name>Zn(2+)</name>
        <dbReference type="ChEBI" id="CHEBI:29105"/>
        <label>2</label>
    </ligand>
</feature>
<protein>
    <recommendedName>
        <fullName evidence="3">N-acyl-aliphatic-L-amino acid amidohydrolase</fullName>
        <ecNumber evidence="3">3.5.1.14</ecNumber>
    </recommendedName>
    <alternativeName>
        <fullName evidence="8">N-acyl-L-amino-acid amidohydrolase</fullName>
    </alternativeName>
</protein>
<dbReference type="Gene3D" id="3.30.70.360">
    <property type="match status" value="1"/>
</dbReference>
<dbReference type="PANTHER" id="PTHR45892:SF1">
    <property type="entry name" value="AMINOACYLASE-1"/>
    <property type="match status" value="1"/>
</dbReference>
<feature type="binding site" evidence="10">
    <location>
        <position position="121"/>
    </location>
    <ligand>
        <name>Zn(2+)</name>
        <dbReference type="ChEBI" id="CHEBI:29105"/>
        <label>2</label>
    </ligand>
</feature>
<dbReference type="EC" id="3.5.1.14" evidence="3"/>
<reference evidence="12 13" key="1">
    <citation type="submission" date="2015-01" db="EMBL/GenBank/DDBJ databases">
        <title>Evolution of Trichinella species and genotypes.</title>
        <authorList>
            <person name="Korhonen P.K."/>
            <person name="Edoardo P."/>
            <person name="Giuseppe L.R."/>
            <person name="Gasser R.B."/>
        </authorList>
    </citation>
    <scope>NUCLEOTIDE SEQUENCE [LARGE SCALE GENOMIC DNA]</scope>
    <source>
        <strain evidence="12">ISS3</strain>
    </source>
</reference>
<keyword evidence="5 10" id="KW-0479">Metal-binding</keyword>
<comment type="cofactor">
    <cofactor evidence="10">
        <name>Zn(2+)</name>
        <dbReference type="ChEBI" id="CHEBI:29105"/>
    </cofactor>
    <text evidence="10">Binds 2 Zn(2+) ions per subunit.</text>
</comment>
<dbReference type="PIRSF" id="PIRSF036696">
    <property type="entry name" value="ACY-1"/>
    <property type="match status" value="1"/>
</dbReference>
<keyword evidence="7 10" id="KW-0862">Zinc</keyword>
<evidence type="ECO:0000256" key="7">
    <source>
        <dbReference type="ARBA" id="ARBA00022833"/>
    </source>
</evidence>
<evidence type="ECO:0000256" key="2">
    <source>
        <dbReference type="ARBA" id="ARBA00006247"/>
    </source>
</evidence>
<dbReference type="InterPro" id="IPR001261">
    <property type="entry name" value="ArgE/DapE_CS"/>
</dbReference>
<evidence type="ECO:0000313" key="12">
    <source>
        <dbReference type="EMBL" id="KRY28944.1"/>
    </source>
</evidence>
<dbReference type="GO" id="GO:0005737">
    <property type="term" value="C:cytoplasm"/>
    <property type="evidence" value="ECO:0007669"/>
    <property type="project" value="UniProtKB-SubCell"/>
</dbReference>
<dbReference type="PROSITE" id="PS00759">
    <property type="entry name" value="ARGE_DAPE_CPG2_2"/>
    <property type="match status" value="1"/>
</dbReference>
<organism evidence="12 13">
    <name type="scientific">Trichinella spiralis</name>
    <name type="common">Trichina worm</name>
    <dbReference type="NCBI Taxonomy" id="6334"/>
    <lineage>
        <taxon>Eukaryota</taxon>
        <taxon>Metazoa</taxon>
        <taxon>Ecdysozoa</taxon>
        <taxon>Nematoda</taxon>
        <taxon>Enoplea</taxon>
        <taxon>Dorylaimia</taxon>
        <taxon>Trichinellida</taxon>
        <taxon>Trichinellidae</taxon>
        <taxon>Trichinella</taxon>
    </lineage>
</organism>
<keyword evidence="13" id="KW-1185">Reference proteome</keyword>
<feature type="active site" evidence="9">
    <location>
        <position position="90"/>
    </location>
</feature>
<feature type="binding site" evidence="10">
    <location>
        <position position="88"/>
    </location>
    <ligand>
        <name>Zn(2+)</name>
        <dbReference type="ChEBI" id="CHEBI:29105"/>
        <label>1</label>
    </ligand>
</feature>
<dbReference type="GO" id="GO:0004046">
    <property type="term" value="F:aminoacylase activity"/>
    <property type="evidence" value="ECO:0007669"/>
    <property type="project" value="UniProtKB-EC"/>
</dbReference>
<dbReference type="SUPFAM" id="SSF53187">
    <property type="entry name" value="Zn-dependent exopeptidases"/>
    <property type="match status" value="1"/>
</dbReference>
<feature type="binding site" evidence="10">
    <location>
        <position position="121"/>
    </location>
    <ligand>
        <name>Zn(2+)</name>
        <dbReference type="ChEBI" id="CHEBI:29105"/>
        <label>1</label>
    </ligand>
</feature>
<dbReference type="FunFam" id="3.40.630.10:FF:000019">
    <property type="entry name" value="Aminoacylase 1"/>
    <property type="match status" value="1"/>
</dbReference>
<keyword evidence="4" id="KW-0963">Cytoplasm</keyword>
<gene>
    <name evidence="12" type="primary">Acy1</name>
    <name evidence="12" type="ORF">T01_6619</name>
</gene>
<accession>A0A0V1AVX7</accession>
<feature type="domain" description="Peptidase M20 dimerisation" evidence="11">
    <location>
        <begin position="196"/>
        <end position="304"/>
    </location>
</feature>
<dbReference type="InParanoid" id="A0A0V1AVX7"/>
<dbReference type="Pfam" id="PF07687">
    <property type="entry name" value="M20_dimer"/>
    <property type="match status" value="1"/>
</dbReference>
<comment type="caution">
    <text evidence="12">The sequence shown here is derived from an EMBL/GenBank/DDBJ whole genome shotgun (WGS) entry which is preliminary data.</text>
</comment>
<dbReference type="AlphaFoldDB" id="A0A0V1AVX7"/>
<dbReference type="PANTHER" id="PTHR45892">
    <property type="entry name" value="AMINOACYLASE-1"/>
    <property type="match status" value="1"/>
</dbReference>
<evidence type="ECO:0000259" key="11">
    <source>
        <dbReference type="Pfam" id="PF07687"/>
    </source>
</evidence>
<evidence type="ECO:0000313" key="13">
    <source>
        <dbReference type="Proteomes" id="UP000054776"/>
    </source>
</evidence>
<evidence type="ECO:0000256" key="9">
    <source>
        <dbReference type="PIRSR" id="PIRSR036696-1"/>
    </source>
</evidence>
<dbReference type="NCBIfam" id="TIGR01880">
    <property type="entry name" value="Ac-peptdase-euk"/>
    <property type="match status" value="1"/>
</dbReference>
<dbReference type="FunFam" id="3.30.70.360:FF:000005">
    <property type="entry name" value="Putative Aminoacylase-1"/>
    <property type="match status" value="1"/>
</dbReference>
<evidence type="ECO:0000256" key="8">
    <source>
        <dbReference type="ARBA" id="ARBA00029656"/>
    </source>
</evidence>
<dbReference type="InterPro" id="IPR010159">
    <property type="entry name" value="N-acyl_aa_amidohydrolase"/>
</dbReference>
<evidence type="ECO:0000256" key="5">
    <source>
        <dbReference type="ARBA" id="ARBA00022723"/>
    </source>
</evidence>
<dbReference type="Proteomes" id="UP000054776">
    <property type="component" value="Unassembled WGS sequence"/>
</dbReference>
<dbReference type="InterPro" id="IPR002933">
    <property type="entry name" value="Peptidase_M20"/>
</dbReference>
<dbReference type="InterPro" id="IPR052083">
    <property type="entry name" value="Aminoacylase-1_M20A"/>
</dbReference>
<dbReference type="InterPro" id="IPR036264">
    <property type="entry name" value="Bact_exopeptidase_dim_dom"/>
</dbReference>
<comment type="similarity">
    <text evidence="2">Belongs to the peptidase M20A family.</text>
</comment>
<feature type="active site" description="Proton acceptor" evidence="9">
    <location>
        <position position="155"/>
    </location>
</feature>
<feature type="non-terminal residue" evidence="12">
    <location>
        <position position="1"/>
    </location>
</feature>
<evidence type="ECO:0000256" key="10">
    <source>
        <dbReference type="PIRSR" id="PIRSR036696-2"/>
    </source>
</evidence>
<evidence type="ECO:0000256" key="1">
    <source>
        <dbReference type="ARBA" id="ARBA00004496"/>
    </source>
</evidence>